<gene>
    <name evidence="4" type="ORF">AS203_06475</name>
</gene>
<evidence type="ECO:0000313" key="4">
    <source>
        <dbReference type="EMBL" id="ALO48765.1"/>
    </source>
</evidence>
<dbReference type="RefSeq" id="WP_060544307.1">
    <property type="nucleotide sequence ID" value="NZ_CP013195.1"/>
</dbReference>
<proteinExistence type="predicted"/>
<feature type="signal peptide" evidence="2">
    <location>
        <begin position="1"/>
        <end position="20"/>
    </location>
</feature>
<dbReference type="EMBL" id="CP013195">
    <property type="protein sequence ID" value="ALO48765.1"/>
    <property type="molecule type" value="Genomic_DNA"/>
</dbReference>
<accession>A0A0S2KKE7</accession>
<dbReference type="OrthoDB" id="1111178at2"/>
<dbReference type="PROSITE" id="PS51257">
    <property type="entry name" value="PROKAR_LIPOPROTEIN"/>
    <property type="match status" value="1"/>
</dbReference>
<feature type="chain" id="PRO_5006601798" description="Right handed beta helix domain-containing protein" evidence="2">
    <location>
        <begin position="21"/>
        <end position="480"/>
    </location>
</feature>
<sequence>MRKGWILTFAILLTAFMASCTDDERFGSSSADRLLFSIDTLSIDTVFSKVPAATKTFWVYNRSGSGLRCANVRLERGNQTGFRVNVDGVYLGETNGYQTGDIEIRRKDSVRVFVELTATATGKEAPQKIEDNLIFTLESGVQQRVSLKAYSWDAVMLRDLHIQRDSIIASRHPIIVYGGIKIDSAATLKIEAGTTLYLHADAQMDVFGRLLIEGTPAQNVVLRGDRIDHLFDYLPYDRVSGQWGGIRLHRSSYGNMLTYADIHSATDAISVDSADVNQLKLTMNAVTIHNNKGYGLAVNTAYVKLINCQITNALNDCVLLKGGKTEINGCTFAQFYPFDAERGAAFRWIEQGRAVPHLTCRNTLITGYADDVCVIEPGDQPATSDYLFDHCIIRTPKIMTKDSVHFTQVVYEEVADTTRMGAKNFIKVDARTMNYNFNLRRSSIAVDQADSQTAPINDRKGAKRDEKPDIGAFEYKQNRK</sequence>
<dbReference type="AlphaFoldDB" id="A0A0S2KKE7"/>
<dbReference type="InterPro" id="IPR059226">
    <property type="entry name" value="Choice_anch_Q_dom"/>
</dbReference>
<dbReference type="NCBIfam" id="NF041518">
    <property type="entry name" value="choice_anch_Q"/>
    <property type="match status" value="1"/>
</dbReference>
<evidence type="ECO:0000313" key="5">
    <source>
        <dbReference type="Proteomes" id="UP000056252"/>
    </source>
</evidence>
<evidence type="ECO:0000259" key="3">
    <source>
        <dbReference type="Pfam" id="PF13229"/>
    </source>
</evidence>
<evidence type="ECO:0000256" key="1">
    <source>
        <dbReference type="SAM" id="MobiDB-lite"/>
    </source>
</evidence>
<keyword evidence="5" id="KW-1185">Reference proteome</keyword>
<name>A0A0S2KKE7_9BACT</name>
<dbReference type="InterPro" id="IPR039448">
    <property type="entry name" value="Beta_helix"/>
</dbReference>
<keyword evidence="2" id="KW-0732">Signal</keyword>
<feature type="compositionally biased region" description="Basic and acidic residues" evidence="1">
    <location>
        <begin position="457"/>
        <end position="469"/>
    </location>
</feature>
<dbReference type="Proteomes" id="UP000056252">
    <property type="component" value="Chromosome"/>
</dbReference>
<dbReference type="KEGG" id="peo:AS203_06475"/>
<protein>
    <recommendedName>
        <fullName evidence="3">Right handed beta helix domain-containing protein</fullName>
    </recommendedName>
</protein>
<dbReference type="STRING" id="76123.AS203_06475"/>
<feature type="region of interest" description="Disordered" evidence="1">
    <location>
        <begin position="449"/>
        <end position="480"/>
    </location>
</feature>
<dbReference type="eggNOG" id="ENOG502Z7PX">
    <property type="taxonomic scope" value="Bacteria"/>
</dbReference>
<dbReference type="Gene3D" id="2.160.20.10">
    <property type="entry name" value="Single-stranded right-handed beta-helix, Pectin lyase-like"/>
    <property type="match status" value="1"/>
</dbReference>
<organism evidence="4 5">
    <name type="scientific">Hoylesella enoeca</name>
    <dbReference type="NCBI Taxonomy" id="76123"/>
    <lineage>
        <taxon>Bacteria</taxon>
        <taxon>Pseudomonadati</taxon>
        <taxon>Bacteroidota</taxon>
        <taxon>Bacteroidia</taxon>
        <taxon>Bacteroidales</taxon>
        <taxon>Prevotellaceae</taxon>
        <taxon>Hoylesella</taxon>
    </lineage>
</organism>
<reference evidence="5" key="1">
    <citation type="submission" date="2015-11" db="EMBL/GenBank/DDBJ databases">
        <authorList>
            <person name="Holder M.E."/>
            <person name="Ajami N.J."/>
            <person name="Petrosino J.F."/>
        </authorList>
    </citation>
    <scope>NUCLEOTIDE SEQUENCE [LARGE SCALE GENOMIC DNA]</scope>
    <source>
        <strain evidence="5">F0113</strain>
    </source>
</reference>
<dbReference type="InterPro" id="IPR012334">
    <property type="entry name" value="Pectin_lyas_fold"/>
</dbReference>
<dbReference type="Pfam" id="PF13229">
    <property type="entry name" value="Beta_helix"/>
    <property type="match status" value="1"/>
</dbReference>
<evidence type="ECO:0000256" key="2">
    <source>
        <dbReference type="SAM" id="SignalP"/>
    </source>
</evidence>
<dbReference type="InterPro" id="IPR011050">
    <property type="entry name" value="Pectin_lyase_fold/virulence"/>
</dbReference>
<feature type="domain" description="Right handed beta helix" evidence="3">
    <location>
        <begin position="245"/>
        <end position="333"/>
    </location>
</feature>
<dbReference type="SUPFAM" id="SSF51126">
    <property type="entry name" value="Pectin lyase-like"/>
    <property type="match status" value="1"/>
</dbReference>